<dbReference type="Proteomes" id="UP001596500">
    <property type="component" value="Unassembled WGS sequence"/>
</dbReference>
<keyword evidence="1" id="KW-0472">Membrane</keyword>
<name>A0ABW2RLB6_9BACL</name>
<sequence>MLRSLKFIIPTIAVVATVGLVGFIGSGFASDQPEKTAFNDYLKAISQKSPKQGKSLMPHEAVSVEGLKLSSFSIPISLTPDAGGIRSYKGTSLAGMLKPSDEKLWFMMKGDQPQGIVVANHAEPIKMGGKNRSKDLMKMYKAAKTNVKRDNQIRYFEFEGQGIFVAKTSKSENVYLSQGAAKVLNLPAGRKLSPSDVIAKMKGHLN</sequence>
<comment type="caution">
    <text evidence="2">The sequence shown here is derived from an EMBL/GenBank/DDBJ whole genome shotgun (WGS) entry which is preliminary data.</text>
</comment>
<gene>
    <name evidence="2" type="ORF">ACFQNG_11795</name>
</gene>
<reference evidence="3" key="1">
    <citation type="journal article" date="2019" name="Int. J. Syst. Evol. Microbiol.">
        <title>The Global Catalogue of Microorganisms (GCM) 10K type strain sequencing project: providing services to taxonomists for standard genome sequencing and annotation.</title>
        <authorList>
            <consortium name="The Broad Institute Genomics Platform"/>
            <consortium name="The Broad Institute Genome Sequencing Center for Infectious Disease"/>
            <person name="Wu L."/>
            <person name="Ma J."/>
        </authorList>
    </citation>
    <scope>NUCLEOTIDE SEQUENCE [LARGE SCALE GENOMIC DNA]</scope>
    <source>
        <strain evidence="3">CGMCC 1.12942</strain>
    </source>
</reference>
<evidence type="ECO:0000313" key="2">
    <source>
        <dbReference type="EMBL" id="MFC7441780.1"/>
    </source>
</evidence>
<evidence type="ECO:0000256" key="1">
    <source>
        <dbReference type="SAM" id="Phobius"/>
    </source>
</evidence>
<keyword evidence="1" id="KW-0812">Transmembrane</keyword>
<feature type="transmembrane region" description="Helical" evidence="1">
    <location>
        <begin position="7"/>
        <end position="29"/>
    </location>
</feature>
<organism evidence="2 3">
    <name type="scientific">Laceyella putida</name>
    <dbReference type="NCBI Taxonomy" id="110101"/>
    <lineage>
        <taxon>Bacteria</taxon>
        <taxon>Bacillati</taxon>
        <taxon>Bacillota</taxon>
        <taxon>Bacilli</taxon>
        <taxon>Bacillales</taxon>
        <taxon>Thermoactinomycetaceae</taxon>
        <taxon>Laceyella</taxon>
    </lineage>
</organism>
<dbReference type="EMBL" id="JBHTBW010000037">
    <property type="protein sequence ID" value="MFC7441780.1"/>
    <property type="molecule type" value="Genomic_DNA"/>
</dbReference>
<evidence type="ECO:0000313" key="3">
    <source>
        <dbReference type="Proteomes" id="UP001596500"/>
    </source>
</evidence>
<dbReference type="RefSeq" id="WP_379865246.1">
    <property type="nucleotide sequence ID" value="NZ_JBHTBW010000037.1"/>
</dbReference>
<accession>A0ABW2RLB6</accession>
<keyword evidence="1" id="KW-1133">Transmembrane helix</keyword>
<protein>
    <submittedName>
        <fullName evidence="2">Uncharacterized protein</fullName>
    </submittedName>
</protein>
<keyword evidence="3" id="KW-1185">Reference proteome</keyword>
<proteinExistence type="predicted"/>